<sequence length="113" mass="12689">MRPHIIARQIHVDEATREYVMRRLQFALNRTLNRIGAITVRLVDENGPRGGIDKVCQVLLVLPGRASVVITERASELHRAIDKAIHRAAHAASRAFGRQQSGRRQVLPLIEGQ</sequence>
<protein>
    <submittedName>
        <fullName evidence="1">HPF/RaiA family ribosome-associated protein</fullName>
    </submittedName>
</protein>
<dbReference type="RefSeq" id="WP_284098834.1">
    <property type="nucleotide sequence ID" value="NZ_JARRAF010000001.1"/>
</dbReference>
<evidence type="ECO:0000313" key="2">
    <source>
        <dbReference type="Proteomes" id="UP001172778"/>
    </source>
</evidence>
<accession>A0ABT7DR57</accession>
<comment type="caution">
    <text evidence="1">The sequence shown here is derived from an EMBL/GenBank/DDBJ whole genome shotgun (WGS) entry which is preliminary data.</text>
</comment>
<dbReference type="Pfam" id="PF02482">
    <property type="entry name" value="Ribosomal_S30AE"/>
    <property type="match status" value="1"/>
</dbReference>
<proteinExistence type="predicted"/>
<dbReference type="SUPFAM" id="SSF69754">
    <property type="entry name" value="Ribosome binding protein Y (YfiA homologue)"/>
    <property type="match status" value="1"/>
</dbReference>
<evidence type="ECO:0000313" key="1">
    <source>
        <dbReference type="EMBL" id="MDK2122551.1"/>
    </source>
</evidence>
<dbReference type="Proteomes" id="UP001172778">
    <property type="component" value="Unassembled WGS sequence"/>
</dbReference>
<dbReference type="InterPro" id="IPR003489">
    <property type="entry name" value="RHF/RaiA"/>
</dbReference>
<dbReference type="Gene3D" id="3.30.160.100">
    <property type="entry name" value="Ribosome hibernation promotion factor-like"/>
    <property type="match status" value="1"/>
</dbReference>
<gene>
    <name evidence="1" type="ORF">PZA18_00645</name>
</gene>
<dbReference type="EMBL" id="JARRAF010000001">
    <property type="protein sequence ID" value="MDK2122551.1"/>
    <property type="molecule type" value="Genomic_DNA"/>
</dbReference>
<organism evidence="1 2">
    <name type="scientific">Parachitinimonas caeni</name>
    <dbReference type="NCBI Taxonomy" id="3031301"/>
    <lineage>
        <taxon>Bacteria</taxon>
        <taxon>Pseudomonadati</taxon>
        <taxon>Pseudomonadota</taxon>
        <taxon>Betaproteobacteria</taxon>
        <taxon>Neisseriales</taxon>
        <taxon>Chitinibacteraceae</taxon>
        <taxon>Parachitinimonas</taxon>
    </lineage>
</organism>
<reference evidence="1" key="1">
    <citation type="submission" date="2023-03" db="EMBL/GenBank/DDBJ databases">
        <title>Chitinimonas shenzhenensis gen. nov., sp. nov., a novel member of family Burkholderiaceae isolated from activated sludge collected in Shen Zhen, China.</title>
        <authorList>
            <person name="Wang X."/>
        </authorList>
    </citation>
    <scope>NUCLEOTIDE SEQUENCE</scope>
    <source>
        <strain evidence="1">DQS-5</strain>
    </source>
</reference>
<keyword evidence="2" id="KW-1185">Reference proteome</keyword>
<dbReference type="InterPro" id="IPR036567">
    <property type="entry name" value="RHF-like"/>
</dbReference>
<name>A0ABT7DR57_9NEIS</name>